<accession>A0ABX0UA47</accession>
<organism evidence="1 2">
    <name type="scientific">Wenyingzhuangia heitensis</name>
    <dbReference type="NCBI Taxonomy" id="1487859"/>
    <lineage>
        <taxon>Bacteria</taxon>
        <taxon>Pseudomonadati</taxon>
        <taxon>Bacteroidota</taxon>
        <taxon>Flavobacteriia</taxon>
        <taxon>Flavobacteriales</taxon>
        <taxon>Flavobacteriaceae</taxon>
        <taxon>Wenyingzhuangia</taxon>
    </lineage>
</organism>
<dbReference type="PROSITE" id="PS51257">
    <property type="entry name" value="PROKAR_LIPOPROTEIN"/>
    <property type="match status" value="1"/>
</dbReference>
<reference evidence="1 2" key="1">
    <citation type="submission" date="2020-03" db="EMBL/GenBank/DDBJ databases">
        <title>Genomic Encyclopedia of Type Strains, Phase IV (KMG-IV): sequencing the most valuable type-strain genomes for metagenomic binning, comparative biology and taxonomic classification.</title>
        <authorList>
            <person name="Goeker M."/>
        </authorList>
    </citation>
    <scope>NUCLEOTIDE SEQUENCE [LARGE SCALE GENOMIC DNA]</scope>
    <source>
        <strain evidence="1 2">DSM 101599</strain>
    </source>
</reference>
<dbReference type="InterPro" id="IPR014508">
    <property type="entry name" value="UCP020555_TPR-like"/>
</dbReference>
<name>A0ABX0UA47_9FLAO</name>
<dbReference type="RefSeq" id="WP_167183084.1">
    <property type="nucleotide sequence ID" value="NZ_JAASQL010000001.1"/>
</dbReference>
<dbReference type="Proteomes" id="UP000745859">
    <property type="component" value="Unassembled WGS sequence"/>
</dbReference>
<evidence type="ECO:0000313" key="2">
    <source>
        <dbReference type="Proteomes" id="UP000745859"/>
    </source>
</evidence>
<dbReference type="Pfam" id="PF16068">
    <property type="entry name" value="DUF4810"/>
    <property type="match status" value="1"/>
</dbReference>
<proteinExistence type="predicted"/>
<sequence length="122" mass="14268">MLKKLFYIGIIPLLIASCTTPKNLYIWNNYDQNSYDYLKSLDEESLAKFEATLKELIEGTPRFKRDIKSKVAPGICADYGYFLLKKGNREDAIKMFKQEIVLYPESKLFIDRILKKLEDENS</sequence>
<evidence type="ECO:0008006" key="3">
    <source>
        <dbReference type="Google" id="ProtNLM"/>
    </source>
</evidence>
<dbReference type="EMBL" id="JAASQL010000001">
    <property type="protein sequence ID" value="NIJ43952.1"/>
    <property type="molecule type" value="Genomic_DNA"/>
</dbReference>
<gene>
    <name evidence="1" type="ORF">FHR24_000391</name>
</gene>
<protein>
    <recommendedName>
        <fullName evidence="3">DUF4810 domain-containing protein</fullName>
    </recommendedName>
</protein>
<keyword evidence="2" id="KW-1185">Reference proteome</keyword>
<evidence type="ECO:0000313" key="1">
    <source>
        <dbReference type="EMBL" id="NIJ43952.1"/>
    </source>
</evidence>
<comment type="caution">
    <text evidence="1">The sequence shown here is derived from an EMBL/GenBank/DDBJ whole genome shotgun (WGS) entry which is preliminary data.</text>
</comment>